<dbReference type="VEuPathDB" id="MicrosporidiaDB:EROM_050650"/>
<proteinExistence type="predicted"/>
<dbReference type="Proteomes" id="UP000010094">
    <property type="component" value="Chromosome V"/>
</dbReference>
<accession>I7ARJ5</accession>
<dbReference type="OrthoDB" id="2190674at2759"/>
<name>I7ARJ5_ENCRO</name>
<dbReference type="AlphaFoldDB" id="I7ARJ5"/>
<evidence type="ECO:0000313" key="2">
    <source>
        <dbReference type="Proteomes" id="UP000010094"/>
    </source>
</evidence>
<gene>
    <name evidence="1" type="ordered locus">EROM_050650</name>
</gene>
<evidence type="ECO:0000313" key="1">
    <source>
        <dbReference type="EMBL" id="AFN82997.1"/>
    </source>
</evidence>
<organism evidence="1 2">
    <name type="scientific">Encephalitozoon romaleae (strain SJ-2008)</name>
    <name type="common">Microsporidian parasite</name>
    <dbReference type="NCBI Taxonomy" id="1178016"/>
    <lineage>
        <taxon>Eukaryota</taxon>
        <taxon>Fungi</taxon>
        <taxon>Fungi incertae sedis</taxon>
        <taxon>Microsporidia</taxon>
        <taxon>Unikaryonidae</taxon>
        <taxon>Encephalitozoon</taxon>
    </lineage>
</organism>
<dbReference type="GeneID" id="20521297"/>
<keyword evidence="2" id="KW-1185">Reference proteome</keyword>
<dbReference type="RefSeq" id="XP_009264494.1">
    <property type="nucleotide sequence ID" value="XM_009266219.1"/>
</dbReference>
<dbReference type="EMBL" id="CP003522">
    <property type="protein sequence ID" value="AFN82997.1"/>
    <property type="molecule type" value="Genomic_DNA"/>
</dbReference>
<sequence>MEKMEKEYDIIQIPKGIKRSDLPERIEADKPFEIDGSLYVCEKRDEGAMKVCFEEEGKTSIPVLSKNFYVVRRV</sequence>
<dbReference type="HOGENOM" id="CLU_2687826_0_0_1"/>
<dbReference type="KEGG" id="ero:EROM_050650"/>
<reference evidence="1 2" key="1">
    <citation type="journal article" date="2012" name="Proc. Natl. Acad. Sci. U.S.A.">
        <title>Gain and loss of multiple functionally related, horizontally transferred genes in the reduced genomes of two microsporidian parasites.</title>
        <authorList>
            <person name="Pombert J.-F."/>
            <person name="Selman M."/>
            <person name="Burki F."/>
            <person name="Bardell F.T."/>
            <person name="Farinelli L."/>
            <person name="Solter L.F."/>
            <person name="Whitman D.W."/>
            <person name="Weiss L.M."/>
            <person name="Corradi N."/>
            <person name="Keeling P.J."/>
        </authorList>
    </citation>
    <scope>NUCLEOTIDE SEQUENCE [LARGE SCALE GENOMIC DNA]</scope>
    <source>
        <strain evidence="1 2">SJ-2008</strain>
    </source>
</reference>
<protein>
    <submittedName>
        <fullName evidence="1">Uncharacterized protein</fullName>
    </submittedName>
</protein>